<name>A0A6M4INW5_9BACT</name>
<proteinExistence type="predicted"/>
<accession>A0A6M4INW5</accession>
<dbReference type="Proteomes" id="UP000500938">
    <property type="component" value="Chromosome"/>
</dbReference>
<sequence length="88" mass="9694">MSIRPATPEAFGSLLQEKLDELDQAAQHEALMEHDEVELLRLRAAYLVSGTDGKPWHTGAAVHFQGDLSEQDVPAPTLDISYPARPSR</sequence>
<dbReference type="KEGG" id="ggr:HKW67_13420"/>
<protein>
    <submittedName>
        <fullName evidence="1">Uncharacterized protein</fullName>
    </submittedName>
</protein>
<organism evidence="1 2">
    <name type="scientific">Gemmatimonas groenlandica</name>
    <dbReference type="NCBI Taxonomy" id="2732249"/>
    <lineage>
        <taxon>Bacteria</taxon>
        <taxon>Pseudomonadati</taxon>
        <taxon>Gemmatimonadota</taxon>
        <taxon>Gemmatimonadia</taxon>
        <taxon>Gemmatimonadales</taxon>
        <taxon>Gemmatimonadaceae</taxon>
        <taxon>Gemmatimonas</taxon>
    </lineage>
</organism>
<reference evidence="1 2" key="1">
    <citation type="submission" date="2020-05" db="EMBL/GenBank/DDBJ databases">
        <title>Complete genome sequence of Gemmatimonas greenlandica TET16.</title>
        <authorList>
            <person name="Zeng Y."/>
        </authorList>
    </citation>
    <scope>NUCLEOTIDE SEQUENCE [LARGE SCALE GENOMIC DNA]</scope>
    <source>
        <strain evidence="1 2">TET16</strain>
    </source>
</reference>
<evidence type="ECO:0000313" key="1">
    <source>
        <dbReference type="EMBL" id="QJR36430.1"/>
    </source>
</evidence>
<evidence type="ECO:0000313" key="2">
    <source>
        <dbReference type="Proteomes" id="UP000500938"/>
    </source>
</evidence>
<keyword evidence="2" id="KW-1185">Reference proteome</keyword>
<dbReference type="RefSeq" id="WP_171225862.1">
    <property type="nucleotide sequence ID" value="NZ_CP053085.1"/>
</dbReference>
<gene>
    <name evidence="1" type="ORF">HKW67_13420</name>
</gene>
<dbReference type="AlphaFoldDB" id="A0A6M4INW5"/>
<dbReference type="EMBL" id="CP053085">
    <property type="protein sequence ID" value="QJR36430.1"/>
    <property type="molecule type" value="Genomic_DNA"/>
</dbReference>